<feature type="domain" description="DHHA1" evidence="7">
    <location>
        <begin position="317"/>
        <end position="406"/>
    </location>
</feature>
<keyword evidence="4 9" id="KW-0378">Hydrolase</keyword>
<feature type="domain" description="DDH" evidence="6">
    <location>
        <begin position="56"/>
        <end position="204"/>
    </location>
</feature>
<proteinExistence type="inferred from homology"/>
<evidence type="ECO:0000259" key="6">
    <source>
        <dbReference type="Pfam" id="PF01368"/>
    </source>
</evidence>
<evidence type="ECO:0000313" key="10">
    <source>
        <dbReference type="Proteomes" id="UP000789803"/>
    </source>
</evidence>
<comment type="caution">
    <text evidence="9">The sequence shown here is derived from an EMBL/GenBank/DDBJ whole genome shotgun (WGS) entry which is preliminary data.</text>
</comment>
<accession>A0ABN7K7K9</accession>
<dbReference type="Proteomes" id="UP000789803">
    <property type="component" value="Unassembled WGS sequence"/>
</dbReference>
<dbReference type="SUPFAM" id="SSF64182">
    <property type="entry name" value="DHH phosphoesterases"/>
    <property type="match status" value="1"/>
</dbReference>
<sequence>MPNLSKLGKDEIRNLLQDRFSKDLHKKLSEIPKPCALKDIYKGANRIKDAINRNEKIVIVGDYDVDGVISCVILAEFFDFLGVRNYRVRIPNRFKDGYGLNPEIIDELGDVSLIITVDNGISANEAADECIKKGIDLIITDHHMPPPILPNAYAIINPKQDACCFPNIEICGAQVAWYLVGAIKEVCEIEYDMSKFLDLLSIAIIADMMELRDMNRILVRLGISKLNSTDRKAFMAIRDFYGKERFECDDISFLIAPLINSAGRMNDAINSYNFLRSKDINEAFDYLDMIVEFNNDRKEEERHLFESSLKDVSEDDHIIVKWGEEWHEGVIGIVASRLAKHFKKPAIVFSVDKDRAKGSARSVGKIDILSLIAKQEHLLSSYGGHKGAAGLVCEPCNLEEFKLEINKSCFLMDLHTHSISDELLGEIKANEIDYDLLEILEFYEPYGQKNPRPIFCLKNVFVKNEKLIGKDQNHLKLILQKDDKILEALFFNHTRHVKIGESIDIVFSISKNSFRGLVTPQLMIKEIL</sequence>
<evidence type="ECO:0000313" key="9">
    <source>
        <dbReference type="EMBL" id="CAD7288075.1"/>
    </source>
</evidence>
<keyword evidence="5 9" id="KW-0269">Exonuclease</keyword>
<dbReference type="InterPro" id="IPR004610">
    <property type="entry name" value="RecJ"/>
</dbReference>
<keyword evidence="3" id="KW-0540">Nuclease</keyword>
<dbReference type="PANTHER" id="PTHR30255:SF2">
    <property type="entry name" value="SINGLE-STRANDED-DNA-SPECIFIC EXONUCLEASE RECJ"/>
    <property type="match status" value="1"/>
</dbReference>
<evidence type="ECO:0000256" key="3">
    <source>
        <dbReference type="ARBA" id="ARBA00022722"/>
    </source>
</evidence>
<feature type="domain" description="RecJ OB" evidence="8">
    <location>
        <begin position="425"/>
        <end position="525"/>
    </location>
</feature>
<dbReference type="Pfam" id="PF02272">
    <property type="entry name" value="DHHA1"/>
    <property type="match status" value="1"/>
</dbReference>
<keyword evidence="10" id="KW-1185">Reference proteome</keyword>
<evidence type="ECO:0000259" key="8">
    <source>
        <dbReference type="Pfam" id="PF17768"/>
    </source>
</evidence>
<evidence type="ECO:0000256" key="4">
    <source>
        <dbReference type="ARBA" id="ARBA00022801"/>
    </source>
</evidence>
<dbReference type="EMBL" id="CAJHOF010000006">
    <property type="protein sequence ID" value="CAD7288075.1"/>
    <property type="molecule type" value="Genomic_DNA"/>
</dbReference>
<dbReference type="InterPro" id="IPR051673">
    <property type="entry name" value="SSDNA_exonuclease_RecJ"/>
</dbReference>
<dbReference type="GO" id="GO:0004527">
    <property type="term" value="F:exonuclease activity"/>
    <property type="evidence" value="ECO:0007669"/>
    <property type="project" value="UniProtKB-KW"/>
</dbReference>
<dbReference type="Pfam" id="PF17768">
    <property type="entry name" value="RecJ_OB"/>
    <property type="match status" value="1"/>
</dbReference>
<dbReference type="Pfam" id="PF01368">
    <property type="entry name" value="DHH"/>
    <property type="match status" value="1"/>
</dbReference>
<dbReference type="PANTHER" id="PTHR30255">
    <property type="entry name" value="SINGLE-STRANDED-DNA-SPECIFIC EXONUCLEASE RECJ"/>
    <property type="match status" value="1"/>
</dbReference>
<dbReference type="InterPro" id="IPR038763">
    <property type="entry name" value="DHH_sf"/>
</dbReference>
<dbReference type="InterPro" id="IPR041122">
    <property type="entry name" value="RecJ_OB"/>
</dbReference>
<comment type="similarity">
    <text evidence="1">Belongs to the RecJ family.</text>
</comment>
<protein>
    <recommendedName>
        <fullName evidence="2">Single-stranded-DNA-specific exonuclease RecJ</fullName>
    </recommendedName>
</protein>
<reference evidence="9 10" key="1">
    <citation type="submission" date="2020-11" db="EMBL/GenBank/DDBJ databases">
        <authorList>
            <person name="Peeters C."/>
        </authorList>
    </citation>
    <scope>NUCLEOTIDE SEQUENCE [LARGE SCALE GENOMIC DNA]</scope>
    <source>
        <strain evidence="9 10">LMG 7974</strain>
    </source>
</reference>
<gene>
    <name evidence="9" type="primary">recJ</name>
    <name evidence="9" type="ORF">LMG7974_00820</name>
</gene>
<dbReference type="Gene3D" id="3.10.310.30">
    <property type="match status" value="1"/>
</dbReference>
<evidence type="ECO:0000256" key="1">
    <source>
        <dbReference type="ARBA" id="ARBA00005915"/>
    </source>
</evidence>
<dbReference type="InterPro" id="IPR001667">
    <property type="entry name" value="DDH_dom"/>
</dbReference>
<evidence type="ECO:0000256" key="5">
    <source>
        <dbReference type="ARBA" id="ARBA00022839"/>
    </source>
</evidence>
<name>A0ABN7K7K9_9BACT</name>
<evidence type="ECO:0000256" key="2">
    <source>
        <dbReference type="ARBA" id="ARBA00019841"/>
    </source>
</evidence>
<dbReference type="Gene3D" id="3.90.1640.30">
    <property type="match status" value="1"/>
</dbReference>
<dbReference type="NCBIfam" id="TIGR00644">
    <property type="entry name" value="recJ"/>
    <property type="match status" value="1"/>
</dbReference>
<dbReference type="InterPro" id="IPR003156">
    <property type="entry name" value="DHHA1_dom"/>
</dbReference>
<evidence type="ECO:0000259" key="7">
    <source>
        <dbReference type="Pfam" id="PF02272"/>
    </source>
</evidence>
<dbReference type="RefSeq" id="WP_229932629.1">
    <property type="nucleotide sequence ID" value="NZ_CAJHOF010000006.1"/>
</dbReference>
<organism evidence="9 10">
    <name type="scientific">Campylobacter majalis</name>
    <dbReference type="NCBI Taxonomy" id="2790656"/>
    <lineage>
        <taxon>Bacteria</taxon>
        <taxon>Pseudomonadati</taxon>
        <taxon>Campylobacterota</taxon>
        <taxon>Epsilonproteobacteria</taxon>
        <taxon>Campylobacterales</taxon>
        <taxon>Campylobacteraceae</taxon>
        <taxon>Campylobacter</taxon>
    </lineage>
</organism>